<dbReference type="InterPro" id="IPR036291">
    <property type="entry name" value="NAD(P)-bd_dom_sf"/>
</dbReference>
<organism evidence="3 4">
    <name type="scientific">Phytohabitans flavus</name>
    <dbReference type="NCBI Taxonomy" id="1076124"/>
    <lineage>
        <taxon>Bacteria</taxon>
        <taxon>Bacillati</taxon>
        <taxon>Actinomycetota</taxon>
        <taxon>Actinomycetes</taxon>
        <taxon>Micromonosporales</taxon>
        <taxon>Micromonosporaceae</taxon>
    </lineage>
</organism>
<reference evidence="3 4" key="1">
    <citation type="submission" date="2020-03" db="EMBL/GenBank/DDBJ databases">
        <title>Whole genome shotgun sequence of Phytohabitans flavus NBRC 107702.</title>
        <authorList>
            <person name="Komaki H."/>
            <person name="Tamura T."/>
        </authorList>
    </citation>
    <scope>NUCLEOTIDE SEQUENCE [LARGE SCALE GENOMIC DNA]</scope>
    <source>
        <strain evidence="3 4">NBRC 107702</strain>
    </source>
</reference>
<dbReference type="SUPFAM" id="SSF51735">
    <property type="entry name" value="NAD(P)-binding Rossmann-fold domains"/>
    <property type="match status" value="1"/>
</dbReference>
<sequence>MIAVKGQVVLVTGAGRGLGEAYARLLAARGAHVAVHDAGVDRDGSGTDPAVARAVRDAIVDAGGRASAHMQNLATRSGCEGLIDDVLAEYGRVDALIHNAGIVRYHGIGDAPVEEYDRTMAINADSAWWLCRAVWPLMRAQAYGRIVLTISDYGLRTIDGADVAAYSVSKGAQFGLMNALAGEGRVHGILVNAICPVAATRIFRRAVQPQELTPASVAPGVAVLASRDCPFTGYVLKAAGGAWSIHQITTLRRADLGADASPEDVLAWATQPTD</sequence>
<gene>
    <name evidence="3" type="ORF">Pflav_012260</name>
</gene>
<dbReference type="PANTHER" id="PTHR45024">
    <property type="entry name" value="DEHYDROGENASES, SHORT CHAIN"/>
    <property type="match status" value="1"/>
</dbReference>
<evidence type="ECO:0000313" key="3">
    <source>
        <dbReference type="EMBL" id="BCB74816.1"/>
    </source>
</evidence>
<keyword evidence="4" id="KW-1185">Reference proteome</keyword>
<name>A0A6F8XLX7_9ACTN</name>
<dbReference type="InterPro" id="IPR051687">
    <property type="entry name" value="Peroxisomal_Beta-Oxidation"/>
</dbReference>
<dbReference type="GO" id="GO:0016491">
    <property type="term" value="F:oxidoreductase activity"/>
    <property type="evidence" value="ECO:0007669"/>
    <property type="project" value="UniProtKB-KW"/>
</dbReference>
<dbReference type="AlphaFoldDB" id="A0A6F8XLX7"/>
<reference evidence="3 4" key="2">
    <citation type="submission" date="2020-03" db="EMBL/GenBank/DDBJ databases">
        <authorList>
            <person name="Ichikawa N."/>
            <person name="Kimura A."/>
            <person name="Kitahashi Y."/>
            <person name="Uohara A."/>
        </authorList>
    </citation>
    <scope>NUCLEOTIDE SEQUENCE [LARGE SCALE GENOMIC DNA]</scope>
    <source>
        <strain evidence="3 4">NBRC 107702</strain>
    </source>
</reference>
<dbReference type="PANTHER" id="PTHR45024:SF2">
    <property type="entry name" value="SCP2 DOMAIN-CONTAINING PROTEIN"/>
    <property type="match status" value="1"/>
</dbReference>
<evidence type="ECO:0000313" key="4">
    <source>
        <dbReference type="Proteomes" id="UP000502508"/>
    </source>
</evidence>
<keyword evidence="2" id="KW-0560">Oxidoreductase</keyword>
<dbReference type="EMBL" id="AP022870">
    <property type="protein sequence ID" value="BCB74816.1"/>
    <property type="molecule type" value="Genomic_DNA"/>
</dbReference>
<dbReference type="InterPro" id="IPR002347">
    <property type="entry name" value="SDR_fam"/>
</dbReference>
<accession>A0A6F8XLX7</accession>
<dbReference type="Gene3D" id="3.40.50.720">
    <property type="entry name" value="NAD(P)-binding Rossmann-like Domain"/>
    <property type="match status" value="1"/>
</dbReference>
<dbReference type="PRINTS" id="PR00081">
    <property type="entry name" value="GDHRDH"/>
</dbReference>
<dbReference type="RefSeq" id="WP_232071010.1">
    <property type="nucleotide sequence ID" value="NZ_AP022870.1"/>
</dbReference>
<proteinExistence type="inferred from homology"/>
<evidence type="ECO:0000256" key="2">
    <source>
        <dbReference type="ARBA" id="ARBA00023002"/>
    </source>
</evidence>
<comment type="similarity">
    <text evidence="1">Belongs to the short-chain dehydrogenases/reductases (SDR) family.</text>
</comment>
<protein>
    <submittedName>
        <fullName evidence="3">Short-chain dehydrogenase</fullName>
    </submittedName>
</protein>
<evidence type="ECO:0000256" key="1">
    <source>
        <dbReference type="ARBA" id="ARBA00006484"/>
    </source>
</evidence>
<dbReference type="KEGG" id="pfla:Pflav_012260"/>
<dbReference type="Proteomes" id="UP000502508">
    <property type="component" value="Chromosome"/>
</dbReference>
<dbReference type="Pfam" id="PF00106">
    <property type="entry name" value="adh_short"/>
    <property type="match status" value="1"/>
</dbReference>